<dbReference type="Proteomes" id="UP000373149">
    <property type="component" value="Unassembled WGS sequence"/>
</dbReference>
<protein>
    <submittedName>
        <fullName evidence="1">DUF4391 domain-containing protein</fullName>
    </submittedName>
</protein>
<dbReference type="AlphaFoldDB" id="A0A5N8WUC4"/>
<evidence type="ECO:0000313" key="1">
    <source>
        <dbReference type="EMBL" id="MPY50426.1"/>
    </source>
</evidence>
<dbReference type="EMBL" id="VMNX01000061">
    <property type="protein sequence ID" value="MPY50426.1"/>
    <property type="molecule type" value="Genomic_DNA"/>
</dbReference>
<reference evidence="1 2" key="1">
    <citation type="submission" date="2019-09" db="EMBL/GenBank/DDBJ databases">
        <authorList>
            <person name="Duangmal K."/>
            <person name="Teo W.F.A."/>
            <person name="Lipun K."/>
        </authorList>
    </citation>
    <scope>NUCLEOTIDE SEQUENCE [LARGE SCALE GENOMIC DNA]</scope>
    <source>
        <strain evidence="1 2">K1PN6</strain>
    </source>
</reference>
<sequence length="262" mass="28605">MGGGAAVSDMPHEYAGADLLALPEKARQRHRVAKKMLAAQFEDQAPADARLLTKAVTSAQLVGILRPETIQVPRYQDGERTVVDVPVLEAFLADKTSASDRTRVAELVHRSMAKPVVLLQHMPDGITALSLALSHVSRTDPTRSTSVIDAHVMVPTGDIELGALHLDRLDRTDMWALYRDLVRTAAADGRPAGTSLRAADAIELRRRLTDLESELITVVRDAKRAKNQQQRIDLNTTARTLRAQIGQVRGTLYSADGDHDTA</sequence>
<gene>
    <name evidence="1" type="ORF">FPZ41_18325</name>
</gene>
<evidence type="ECO:0000313" key="2">
    <source>
        <dbReference type="Proteomes" id="UP000373149"/>
    </source>
</evidence>
<proteinExistence type="predicted"/>
<accession>A0A5N8WUC4</accession>
<organism evidence="1 2">
    <name type="scientific">Streptomyces acidicola</name>
    <dbReference type="NCBI Taxonomy" id="2596892"/>
    <lineage>
        <taxon>Bacteria</taxon>
        <taxon>Bacillati</taxon>
        <taxon>Actinomycetota</taxon>
        <taxon>Actinomycetes</taxon>
        <taxon>Kitasatosporales</taxon>
        <taxon>Streptomycetaceae</taxon>
        <taxon>Streptomyces</taxon>
    </lineage>
</organism>
<comment type="caution">
    <text evidence="1">The sequence shown here is derived from an EMBL/GenBank/DDBJ whole genome shotgun (WGS) entry which is preliminary data.</text>
</comment>
<keyword evidence="2" id="KW-1185">Reference proteome</keyword>
<dbReference type="InterPro" id="IPR025503">
    <property type="entry name" value="DUF4391"/>
</dbReference>
<dbReference type="Pfam" id="PF14335">
    <property type="entry name" value="DUF4391"/>
    <property type="match status" value="1"/>
</dbReference>
<name>A0A5N8WUC4_9ACTN</name>